<gene>
    <name evidence="1" type="ORF">JCM9140_4671</name>
</gene>
<proteinExistence type="predicted"/>
<dbReference type="RefSeq" id="WP_156314949.1">
    <property type="nucleotide sequence ID" value="NZ_BAUT01000107.1"/>
</dbReference>
<dbReference type="EMBL" id="BAUT01000107">
    <property type="protein sequence ID" value="GAE28446.1"/>
    <property type="molecule type" value="Genomic_DNA"/>
</dbReference>
<evidence type="ECO:0000313" key="1">
    <source>
        <dbReference type="EMBL" id="GAE28446.1"/>
    </source>
</evidence>
<protein>
    <submittedName>
        <fullName evidence="1">Uncharacterized protein</fullName>
    </submittedName>
</protein>
<organism evidence="1 2">
    <name type="scientific">Halalkalibacter wakoensis JCM 9140</name>
    <dbReference type="NCBI Taxonomy" id="1236970"/>
    <lineage>
        <taxon>Bacteria</taxon>
        <taxon>Bacillati</taxon>
        <taxon>Bacillota</taxon>
        <taxon>Bacilli</taxon>
        <taxon>Bacillales</taxon>
        <taxon>Bacillaceae</taxon>
        <taxon>Halalkalibacter</taxon>
    </lineage>
</organism>
<comment type="caution">
    <text evidence="1">The sequence shown here is derived from an EMBL/GenBank/DDBJ whole genome shotgun (WGS) entry which is preliminary data.</text>
</comment>
<dbReference type="Proteomes" id="UP000018890">
    <property type="component" value="Unassembled WGS sequence"/>
</dbReference>
<dbReference type="AlphaFoldDB" id="W4Q8T1"/>
<sequence>MDKQQEPLAQLRAKLHEKTTSCFDADNYEALREEERTGKTTKRNIVLMLS</sequence>
<name>W4Q8T1_9BACI</name>
<keyword evidence="2" id="KW-1185">Reference proteome</keyword>
<reference evidence="1" key="1">
    <citation type="journal article" date="2014" name="Genome Announc.">
        <title>Draft Genome Sequences of Three Alkaliphilic Bacillus Strains, Bacillus wakoensis JCM 9140T, Bacillus akibai JCM 9157T, and Bacillus hemicellulosilyticus JCM 9152T.</title>
        <authorList>
            <person name="Yuki M."/>
            <person name="Oshima K."/>
            <person name="Suda W."/>
            <person name="Oshida Y."/>
            <person name="Kitamura K."/>
            <person name="Iida T."/>
            <person name="Hattori M."/>
            <person name="Ohkuma M."/>
        </authorList>
    </citation>
    <scope>NUCLEOTIDE SEQUENCE [LARGE SCALE GENOMIC DNA]</scope>
    <source>
        <strain evidence="1">JCM 9140</strain>
    </source>
</reference>
<evidence type="ECO:0000313" key="2">
    <source>
        <dbReference type="Proteomes" id="UP000018890"/>
    </source>
</evidence>
<accession>W4Q8T1</accession>